<evidence type="ECO:0000313" key="1">
    <source>
        <dbReference type="EMBL" id="QNQ89475.1"/>
    </source>
</evidence>
<dbReference type="EMBL" id="CP046884">
    <property type="protein sequence ID" value="QNQ89475.1"/>
    <property type="molecule type" value="Genomic_DNA"/>
</dbReference>
<evidence type="ECO:0000313" key="2">
    <source>
        <dbReference type="Proteomes" id="UP000516320"/>
    </source>
</evidence>
<name>A0A7H0SLQ0_9CORY</name>
<gene>
    <name evidence="1" type="ORF">GP475_01650</name>
</gene>
<sequence length="100" mass="11162">MRLPTSLRLHWKPLAALIVFLVVLAVGFGGTMIRPIITSALSTKEDLNENILSSTPLFDSGIHNIAITYDETEYQNMVSEFQNSGEKTLSPRRSLLTEQL</sequence>
<protein>
    <submittedName>
        <fullName evidence="1">Uncharacterized protein</fullName>
    </submittedName>
</protein>
<dbReference type="RefSeq" id="WP_187974930.1">
    <property type="nucleotide sequence ID" value="NZ_CP046884.1"/>
</dbReference>
<dbReference type="Proteomes" id="UP000516320">
    <property type="component" value="Chromosome"/>
</dbReference>
<dbReference type="KEGG" id="cpoy:GP475_01650"/>
<keyword evidence="2" id="KW-1185">Reference proteome</keyword>
<organism evidence="1 2">
    <name type="scientific">Corynebacterium poyangense</name>
    <dbReference type="NCBI Taxonomy" id="2684405"/>
    <lineage>
        <taxon>Bacteria</taxon>
        <taxon>Bacillati</taxon>
        <taxon>Actinomycetota</taxon>
        <taxon>Actinomycetes</taxon>
        <taxon>Mycobacteriales</taxon>
        <taxon>Corynebacteriaceae</taxon>
        <taxon>Corynebacterium</taxon>
    </lineage>
</organism>
<accession>A0A7H0SLQ0</accession>
<proteinExistence type="predicted"/>
<dbReference type="AlphaFoldDB" id="A0A7H0SLQ0"/>
<reference evidence="1 2" key="1">
    <citation type="submission" date="2019-12" db="EMBL/GenBank/DDBJ databases">
        <title>Corynebacterium sp. nov., isolated from feces of the Anser Albifrons in China.</title>
        <authorList>
            <person name="Liu Q."/>
        </authorList>
    </citation>
    <scope>NUCLEOTIDE SEQUENCE [LARGE SCALE GENOMIC DNA]</scope>
    <source>
        <strain evidence="1 2">4H37-19</strain>
    </source>
</reference>